<protein>
    <recommendedName>
        <fullName evidence="4">RNase H type-1 domain-containing protein</fullName>
    </recommendedName>
</protein>
<dbReference type="AlphaFoldDB" id="E2AI38"/>
<proteinExistence type="predicted"/>
<keyword evidence="1" id="KW-0472">Membrane</keyword>
<dbReference type="InParanoid" id="E2AI38"/>
<dbReference type="Proteomes" id="UP000000311">
    <property type="component" value="Unassembled WGS sequence"/>
</dbReference>
<keyword evidence="1" id="KW-1133">Transmembrane helix</keyword>
<evidence type="ECO:0000256" key="1">
    <source>
        <dbReference type="SAM" id="Phobius"/>
    </source>
</evidence>
<feature type="transmembrane region" description="Helical" evidence="1">
    <location>
        <begin position="20"/>
        <end position="38"/>
    </location>
</feature>
<accession>E2AI38</accession>
<sequence>EYSGFSMISENGSLVRKFRSLGFVSIFTLEAMAILCAVKEIKRVEGERFTIFSDFKSVIVALANAKVSGRTSFLI</sequence>
<evidence type="ECO:0008006" key="4">
    <source>
        <dbReference type="Google" id="ProtNLM"/>
    </source>
</evidence>
<feature type="non-terminal residue" evidence="2">
    <location>
        <position position="1"/>
    </location>
</feature>
<evidence type="ECO:0000313" key="3">
    <source>
        <dbReference type="Proteomes" id="UP000000311"/>
    </source>
</evidence>
<reference evidence="2 3" key="1">
    <citation type="journal article" date="2010" name="Science">
        <title>Genomic comparison of the ants Camponotus floridanus and Harpegnathos saltator.</title>
        <authorList>
            <person name="Bonasio R."/>
            <person name="Zhang G."/>
            <person name="Ye C."/>
            <person name="Mutti N.S."/>
            <person name="Fang X."/>
            <person name="Qin N."/>
            <person name="Donahue G."/>
            <person name="Yang P."/>
            <person name="Li Q."/>
            <person name="Li C."/>
            <person name="Zhang P."/>
            <person name="Huang Z."/>
            <person name="Berger S.L."/>
            <person name="Reinberg D."/>
            <person name="Wang J."/>
            <person name="Liebig J."/>
        </authorList>
    </citation>
    <scope>NUCLEOTIDE SEQUENCE [LARGE SCALE GENOMIC DNA]</scope>
    <source>
        <strain evidence="3">C129</strain>
    </source>
</reference>
<evidence type="ECO:0000313" key="2">
    <source>
        <dbReference type="EMBL" id="EFN66900.1"/>
    </source>
</evidence>
<keyword evidence="3" id="KW-1185">Reference proteome</keyword>
<feature type="non-terminal residue" evidence="2">
    <location>
        <position position="75"/>
    </location>
</feature>
<organism evidence="3">
    <name type="scientific">Camponotus floridanus</name>
    <name type="common">Florida carpenter ant</name>
    <dbReference type="NCBI Taxonomy" id="104421"/>
    <lineage>
        <taxon>Eukaryota</taxon>
        <taxon>Metazoa</taxon>
        <taxon>Ecdysozoa</taxon>
        <taxon>Arthropoda</taxon>
        <taxon>Hexapoda</taxon>
        <taxon>Insecta</taxon>
        <taxon>Pterygota</taxon>
        <taxon>Neoptera</taxon>
        <taxon>Endopterygota</taxon>
        <taxon>Hymenoptera</taxon>
        <taxon>Apocrita</taxon>
        <taxon>Aculeata</taxon>
        <taxon>Formicoidea</taxon>
        <taxon>Formicidae</taxon>
        <taxon>Formicinae</taxon>
        <taxon>Camponotus</taxon>
    </lineage>
</organism>
<keyword evidence="1" id="KW-0812">Transmembrane</keyword>
<gene>
    <name evidence="2" type="ORF">EAG_14149</name>
</gene>
<name>E2AI38_CAMFO</name>
<dbReference type="EMBL" id="GL439624">
    <property type="protein sequence ID" value="EFN66900.1"/>
    <property type="molecule type" value="Genomic_DNA"/>
</dbReference>